<dbReference type="Gene3D" id="1.10.510.10">
    <property type="entry name" value="Transferase(Phosphotransferase) domain 1"/>
    <property type="match status" value="2"/>
</dbReference>
<comment type="caution">
    <text evidence="13">The sequence shown here is derived from an EMBL/GenBank/DDBJ whole genome shotgun (WGS) entry which is preliminary data.</text>
</comment>
<evidence type="ECO:0000256" key="7">
    <source>
        <dbReference type="ARBA" id="ARBA00022840"/>
    </source>
</evidence>
<evidence type="ECO:0000259" key="11">
    <source>
        <dbReference type="PROSITE" id="PS50011"/>
    </source>
</evidence>
<keyword evidence="5" id="KW-0547">Nucleotide-binding</keyword>
<feature type="region of interest" description="Disordered" evidence="10">
    <location>
        <begin position="53"/>
        <end position="74"/>
    </location>
</feature>
<dbReference type="PANTHER" id="PTHR24356">
    <property type="entry name" value="SERINE/THREONINE-PROTEIN KINASE"/>
    <property type="match status" value="1"/>
</dbReference>
<comment type="catalytic activity">
    <reaction evidence="9">
        <text>L-seryl-[protein] + ATP = O-phospho-L-seryl-[protein] + ADP + H(+)</text>
        <dbReference type="Rhea" id="RHEA:17989"/>
        <dbReference type="Rhea" id="RHEA-COMP:9863"/>
        <dbReference type="Rhea" id="RHEA-COMP:11604"/>
        <dbReference type="ChEBI" id="CHEBI:15378"/>
        <dbReference type="ChEBI" id="CHEBI:29999"/>
        <dbReference type="ChEBI" id="CHEBI:30616"/>
        <dbReference type="ChEBI" id="CHEBI:83421"/>
        <dbReference type="ChEBI" id="CHEBI:456216"/>
        <dbReference type="EC" id="2.7.11.1"/>
    </reaction>
</comment>
<dbReference type="PANTHER" id="PTHR24356:SF385">
    <property type="entry name" value="SERINE_THREONINE-PROTEIN KINASE PKGA-RELATED"/>
    <property type="match status" value="1"/>
</dbReference>
<dbReference type="PROSITE" id="PS00108">
    <property type="entry name" value="PROTEIN_KINASE_ST"/>
    <property type="match status" value="1"/>
</dbReference>
<feature type="region of interest" description="Disordered" evidence="10">
    <location>
        <begin position="503"/>
        <end position="609"/>
    </location>
</feature>
<dbReference type="SUPFAM" id="SSF56112">
    <property type="entry name" value="Protein kinase-like (PK-like)"/>
    <property type="match status" value="1"/>
</dbReference>
<feature type="region of interest" description="Disordered" evidence="10">
    <location>
        <begin position="92"/>
        <end position="182"/>
    </location>
</feature>
<dbReference type="PROSITE" id="PS51285">
    <property type="entry name" value="AGC_KINASE_CTER"/>
    <property type="match status" value="1"/>
</dbReference>
<dbReference type="CDD" id="cd05579">
    <property type="entry name" value="STKc_MAST_like"/>
    <property type="match status" value="1"/>
</dbReference>
<feature type="region of interest" description="Disordered" evidence="10">
    <location>
        <begin position="842"/>
        <end position="867"/>
    </location>
</feature>
<feature type="compositionally biased region" description="Low complexity" evidence="10">
    <location>
        <begin position="415"/>
        <end position="425"/>
    </location>
</feature>
<dbReference type="EMBL" id="AJWJ01000286">
    <property type="protein sequence ID" value="KAF2072375.1"/>
    <property type="molecule type" value="Genomic_DNA"/>
</dbReference>
<dbReference type="GO" id="GO:0035556">
    <property type="term" value="P:intracellular signal transduction"/>
    <property type="evidence" value="ECO:0007669"/>
    <property type="project" value="TreeGrafter"/>
</dbReference>
<feature type="region of interest" description="Disordered" evidence="10">
    <location>
        <begin position="885"/>
        <end position="916"/>
    </location>
</feature>
<dbReference type="SMART" id="SM00220">
    <property type="entry name" value="S_TKc"/>
    <property type="match status" value="1"/>
</dbReference>
<feature type="compositionally biased region" description="Acidic residues" evidence="10">
    <location>
        <begin position="598"/>
        <end position="609"/>
    </location>
</feature>
<evidence type="ECO:0000256" key="6">
    <source>
        <dbReference type="ARBA" id="ARBA00022777"/>
    </source>
</evidence>
<dbReference type="EC" id="2.7.11.1" evidence="2"/>
<accession>A0A8J4UY97</accession>
<feature type="region of interest" description="Disordered" evidence="10">
    <location>
        <begin position="355"/>
        <end position="392"/>
    </location>
</feature>
<keyword evidence="3" id="KW-0723">Serine/threonine-protein kinase</keyword>
<feature type="domain" description="AGC-kinase C-terminal" evidence="12">
    <location>
        <begin position="1311"/>
        <end position="1403"/>
    </location>
</feature>
<feature type="compositionally biased region" description="Basic and acidic residues" evidence="10">
    <location>
        <begin position="507"/>
        <end position="523"/>
    </location>
</feature>
<dbReference type="GO" id="GO:0004674">
    <property type="term" value="F:protein serine/threonine kinase activity"/>
    <property type="evidence" value="ECO:0007669"/>
    <property type="project" value="UniProtKB-KW"/>
</dbReference>
<evidence type="ECO:0000313" key="14">
    <source>
        <dbReference type="Proteomes" id="UP000695562"/>
    </source>
</evidence>
<evidence type="ECO:0000256" key="9">
    <source>
        <dbReference type="ARBA" id="ARBA00048679"/>
    </source>
</evidence>
<evidence type="ECO:0000256" key="10">
    <source>
        <dbReference type="SAM" id="MobiDB-lite"/>
    </source>
</evidence>
<dbReference type="GO" id="GO:0005524">
    <property type="term" value="F:ATP binding"/>
    <property type="evidence" value="ECO:0007669"/>
    <property type="project" value="UniProtKB-KW"/>
</dbReference>
<gene>
    <name evidence="13" type="ORF">CYY_006321</name>
</gene>
<proteinExistence type="inferred from homology"/>
<feature type="domain" description="Protein kinase" evidence="11">
    <location>
        <begin position="927"/>
        <end position="1310"/>
    </location>
</feature>
<dbReference type="InterPro" id="IPR008271">
    <property type="entry name" value="Ser/Thr_kinase_AS"/>
</dbReference>
<dbReference type="Gene3D" id="3.30.200.20">
    <property type="entry name" value="Phosphorylase Kinase, domain 1"/>
    <property type="match status" value="2"/>
</dbReference>
<evidence type="ECO:0000256" key="5">
    <source>
        <dbReference type="ARBA" id="ARBA00022741"/>
    </source>
</evidence>
<dbReference type="PROSITE" id="PS50011">
    <property type="entry name" value="PROTEIN_KINASE_DOM"/>
    <property type="match status" value="1"/>
</dbReference>
<name>A0A8J4UY97_9MYCE</name>
<evidence type="ECO:0000256" key="4">
    <source>
        <dbReference type="ARBA" id="ARBA00022679"/>
    </source>
</evidence>
<dbReference type="InterPro" id="IPR000961">
    <property type="entry name" value="AGC-kinase_C"/>
</dbReference>
<feature type="compositionally biased region" description="Low complexity" evidence="10">
    <location>
        <begin position="855"/>
        <end position="867"/>
    </location>
</feature>
<evidence type="ECO:0000259" key="12">
    <source>
        <dbReference type="PROSITE" id="PS51285"/>
    </source>
</evidence>
<evidence type="ECO:0000256" key="8">
    <source>
        <dbReference type="ARBA" id="ARBA00047899"/>
    </source>
</evidence>
<feature type="compositionally biased region" description="Low complexity" evidence="10">
    <location>
        <begin position="888"/>
        <end position="913"/>
    </location>
</feature>
<keyword evidence="6" id="KW-0418">Kinase</keyword>
<protein>
    <recommendedName>
        <fullName evidence="2">non-specific serine/threonine protein kinase</fullName>
        <ecNumber evidence="2">2.7.11.1</ecNumber>
    </recommendedName>
</protein>
<feature type="compositionally biased region" description="Low complexity" evidence="10">
    <location>
        <begin position="92"/>
        <end position="124"/>
    </location>
</feature>
<evidence type="ECO:0000256" key="3">
    <source>
        <dbReference type="ARBA" id="ARBA00022527"/>
    </source>
</evidence>
<comment type="catalytic activity">
    <reaction evidence="8">
        <text>L-threonyl-[protein] + ATP = O-phospho-L-threonyl-[protein] + ADP + H(+)</text>
        <dbReference type="Rhea" id="RHEA:46608"/>
        <dbReference type="Rhea" id="RHEA-COMP:11060"/>
        <dbReference type="Rhea" id="RHEA-COMP:11605"/>
        <dbReference type="ChEBI" id="CHEBI:15378"/>
        <dbReference type="ChEBI" id="CHEBI:30013"/>
        <dbReference type="ChEBI" id="CHEBI:30616"/>
        <dbReference type="ChEBI" id="CHEBI:61977"/>
        <dbReference type="ChEBI" id="CHEBI:456216"/>
        <dbReference type="EC" id="2.7.11.1"/>
    </reaction>
</comment>
<dbReference type="Pfam" id="PF00069">
    <property type="entry name" value="Pkinase"/>
    <property type="match status" value="2"/>
</dbReference>
<feature type="compositionally biased region" description="Low complexity" evidence="10">
    <location>
        <begin position="147"/>
        <end position="177"/>
    </location>
</feature>
<keyword evidence="7" id="KW-0067">ATP-binding</keyword>
<dbReference type="InterPro" id="IPR050236">
    <property type="entry name" value="Ser_Thr_kinase_AGC"/>
</dbReference>
<dbReference type="InterPro" id="IPR011009">
    <property type="entry name" value="Kinase-like_dom_sf"/>
</dbReference>
<dbReference type="Proteomes" id="UP000695562">
    <property type="component" value="Unassembled WGS sequence"/>
</dbReference>
<comment type="similarity">
    <text evidence="1">Belongs to the protein kinase superfamily. AGC Ser/Thr protein kinase family.</text>
</comment>
<feature type="region of interest" description="Disordered" evidence="10">
    <location>
        <begin position="411"/>
        <end position="436"/>
    </location>
</feature>
<dbReference type="OrthoDB" id="19827at2759"/>
<evidence type="ECO:0000256" key="2">
    <source>
        <dbReference type="ARBA" id="ARBA00012513"/>
    </source>
</evidence>
<organism evidence="13 14">
    <name type="scientific">Polysphondylium violaceum</name>
    <dbReference type="NCBI Taxonomy" id="133409"/>
    <lineage>
        <taxon>Eukaryota</taxon>
        <taxon>Amoebozoa</taxon>
        <taxon>Evosea</taxon>
        <taxon>Eumycetozoa</taxon>
        <taxon>Dictyostelia</taxon>
        <taxon>Dictyosteliales</taxon>
        <taxon>Dictyosteliaceae</taxon>
        <taxon>Polysphondylium</taxon>
    </lineage>
</organism>
<dbReference type="InterPro" id="IPR000719">
    <property type="entry name" value="Prot_kinase_dom"/>
</dbReference>
<evidence type="ECO:0000256" key="1">
    <source>
        <dbReference type="ARBA" id="ARBA00009903"/>
    </source>
</evidence>
<keyword evidence="4" id="KW-0808">Transferase</keyword>
<evidence type="ECO:0000313" key="13">
    <source>
        <dbReference type="EMBL" id="KAF2072375.1"/>
    </source>
</evidence>
<dbReference type="FunFam" id="1.10.510.10:FF:000604">
    <property type="entry name" value="AGC protein kinase"/>
    <property type="match status" value="1"/>
</dbReference>
<sequence length="1423" mass="158867">MYNKNKNNNTSNNNNNETSILPQIFEDKENQQQHNFKPDSPIMQITKILKDEKSTVDEAGKKRQRKGSLPLPSLIPHLDFFKNVEKIDNTNYSKNNLSNSHSLNNNPKIASPHTLSSSSSQVSNQPPPHQTESTQPQKPKYSTRKTSLGNLNNNNHSKNSLLNNYRSKNNNNNNKNSQYPTNAVTSNISTLSKSNTTINITKQDCDGRLQLFIVDIKRFIRFIEGSGTPANIVEFELIICNKLCDIATQFLKTNYNEITYEKYADDLLSILNSIESNIHSVNNGINNSTPSSPLRASVPSLPPSITAIPENSTIRLYSKATREKVLKLLIIIAKFARIKEFSNIHYNSSSADFNQNNNNNSSNSKNSTPATTASNNNTLVESSTTKNNNNISTEVNSILDKNNNLKEPELIVNTNSNNDSNNSSSRINDEMKSKNVESSSIVEKDIVFQKSHFRCLSYSPKFLETQKLLKSNLSSQRGGARLNNQQQIGTIKEANEKKILDVPPMKLGDKSPVHASHPAKEKSSSSTIVKPPLLSRRITDIIHSNHPVKNENEKKSPTLGSNEFIPIPPPQSTSSSAVVEQKSITSPQSHKPIHAENEDSILESSSDDDEIQTINNDKLKHKRGKSLEKSQTSTNLISSPIFLKDPRLNNLKTTNEAYTLKRPLVRSKSFSPNKAEEAKKENFKKLARSFSEIPSIKLLEDKDESFKMAICRICEEPIHSTLLEEHSKICAMANEEDMKAMNVEDHLRAIAKILLTRSSDLPVDKRNTLTQLREIALYSVENGTKECLKMVHIMDDIINNFDPKDDNRDLAIKIQTLISEKVKALKKAEDVINSSPRIFRTNSPRILKSPRDSSDSSSSPTSTFGSSNELQVPILGRLRSDSDPVHINNSSLSSNSSGSSSNSLTPSSGNSSNEYCRPKGIPTISDFEFIKPITKGGYGKVFLAKKIRTGDIYAIKRLKKSDMIKKNQLDHVKVERNILAYTSNPFVVKMYYSFQTKDYYYLVMEYLQGGDCFSLLQSLGALDEKMAKMIIAETVLALEYLHSHGIIHRDLKPDNLLIDKNGHIKLTDFGLSKVGLLERQTVVPPSYFSPSLSSKTPIKKERKLLPLSQAHSKSLLASSSSSPSIPSLNLQNFNTVNSNINNNLNLNMNNPTNMSPLFSSTNLQSNYNHQLPPISAPMSTNQLINSNIYNNGNISPPLTNQQVPPNTNRKLSCVGTPDYLAPEILLGIGHGASADWFSLGVILYEFLSGVAPFSAPSVQETFQNILKRNMTWPDDISPEAKDIIDKLLSLDPKSRLGYNGAQEVKSHPFFAGINWDTIRTQEPFFKPKIANLQDTSYFEPRKDFHDTRISDDLEGMLHSGSTSSTTPNTTCTTPSCNSDINNSTGTNFDDFLYVNFQSLLELNQNYLAETKPFISSHNRRNSL</sequence>
<keyword evidence="14" id="KW-1185">Reference proteome</keyword>
<reference evidence="13" key="1">
    <citation type="submission" date="2020-01" db="EMBL/GenBank/DDBJ databases">
        <title>Development of genomics and gene disruption for Polysphondylium violaceum indicates a role for the polyketide synthase stlB in stalk morphogenesis.</title>
        <authorList>
            <person name="Narita B."/>
            <person name="Kawabe Y."/>
            <person name="Kin K."/>
            <person name="Saito T."/>
            <person name="Gibbs R."/>
            <person name="Kuspa A."/>
            <person name="Muzny D."/>
            <person name="Queller D."/>
            <person name="Richards S."/>
            <person name="Strassman J."/>
            <person name="Sucgang R."/>
            <person name="Worley K."/>
            <person name="Schaap P."/>
        </authorList>
    </citation>
    <scope>NUCLEOTIDE SEQUENCE</scope>
    <source>
        <strain evidence="13">QSvi11</strain>
    </source>
</reference>